<dbReference type="Gene3D" id="3.50.30.40">
    <property type="entry name" value="Ribonuclease E inhibitor RraA/RraA-like"/>
    <property type="match status" value="1"/>
</dbReference>
<dbReference type="HAMAP" id="MF_00471">
    <property type="entry name" value="RraA"/>
    <property type="match status" value="1"/>
</dbReference>
<keyword evidence="1 2" id="KW-0963">Cytoplasm</keyword>
<dbReference type="NCBIfam" id="TIGR01935">
    <property type="entry name" value="NOT-MenG"/>
    <property type="match status" value="1"/>
</dbReference>
<dbReference type="NCBIfam" id="TIGR02998">
    <property type="entry name" value="RraA_entero"/>
    <property type="match status" value="1"/>
</dbReference>
<sequence>MEYNTSALCDIYLDQVDVLEPMFSNFGGRSSFSGKITTLKCFEDNALIRSVLEQDGLGRVLLIDGGGSLRKALIDAEIALLAEENEWEGLVVYGCVREVDELEDMNLGIQALASIPVGATQQHNGETDVPVNFGGVTFLPEDHLYADNTGVILSQEPLDVDLVLDDDDMDDDLEVDEQDDSPDNETYDPIR</sequence>
<evidence type="ECO:0000313" key="4">
    <source>
        <dbReference type="EMBL" id="MFA0567139.1"/>
    </source>
</evidence>
<dbReference type="SUPFAM" id="SSF89562">
    <property type="entry name" value="RraA-like"/>
    <property type="match status" value="1"/>
</dbReference>
<dbReference type="PANTHER" id="PTHR33254:SF29">
    <property type="entry name" value="REGULATOR OF RIBONUCLEASE ACTIVITY A"/>
    <property type="match status" value="1"/>
</dbReference>
<keyword evidence="5" id="KW-1185">Reference proteome</keyword>
<evidence type="ECO:0000313" key="5">
    <source>
        <dbReference type="Proteomes" id="UP001570417"/>
    </source>
</evidence>
<dbReference type="Proteomes" id="UP001570417">
    <property type="component" value="Unassembled WGS sequence"/>
</dbReference>
<comment type="caution">
    <text evidence="4">The sequence shown here is derived from an EMBL/GenBank/DDBJ whole genome shotgun (WGS) entry which is preliminary data.</text>
</comment>
<comment type="subcellular location">
    <subcellularLocation>
        <location evidence="2">Cytoplasm</location>
    </subcellularLocation>
</comment>
<dbReference type="InterPro" id="IPR036704">
    <property type="entry name" value="RraA/RraA-like_sf"/>
</dbReference>
<comment type="subunit">
    <text evidence="2">Homotrimer. Binds to both RNA-binding sites in the C-terminal region of Rne and to RhlB.</text>
</comment>
<proteinExistence type="inferred from homology"/>
<dbReference type="Pfam" id="PF03737">
    <property type="entry name" value="RraA-like"/>
    <property type="match status" value="1"/>
</dbReference>
<protein>
    <recommendedName>
        <fullName evidence="2">Regulator of ribonuclease activity A</fullName>
    </recommendedName>
</protein>
<dbReference type="InterPro" id="IPR005493">
    <property type="entry name" value="RraA/RraA-like"/>
</dbReference>
<feature type="region of interest" description="Disordered" evidence="3">
    <location>
        <begin position="167"/>
        <end position="191"/>
    </location>
</feature>
<evidence type="ECO:0000256" key="3">
    <source>
        <dbReference type="SAM" id="MobiDB-lite"/>
    </source>
</evidence>
<accession>A0ABV4N7U4</accession>
<reference evidence="4 5" key="1">
    <citation type="journal article" date="2024" name="ISME J.">
        <title>Tailless and filamentous prophages are predominant in marine Vibrio.</title>
        <authorList>
            <person name="Steensen K."/>
            <person name="Seneca J."/>
            <person name="Bartlau N."/>
            <person name="Yu X.A."/>
            <person name="Hussain F.A."/>
            <person name="Polz M.F."/>
        </authorList>
    </citation>
    <scope>NUCLEOTIDE SEQUENCE [LARGE SCALE GENOMIC DNA]</scope>
    <source>
        <strain evidence="4 5">10N.222.51.A1</strain>
    </source>
</reference>
<dbReference type="EMBL" id="JBFRUW010000004">
    <property type="protein sequence ID" value="MFA0567139.1"/>
    <property type="molecule type" value="Genomic_DNA"/>
</dbReference>
<evidence type="ECO:0000256" key="1">
    <source>
        <dbReference type="ARBA" id="ARBA00022490"/>
    </source>
</evidence>
<dbReference type="NCBIfam" id="NF006875">
    <property type="entry name" value="PRK09372.1"/>
    <property type="match status" value="1"/>
</dbReference>
<dbReference type="InterPro" id="IPR010203">
    <property type="entry name" value="RraA"/>
</dbReference>
<name>A0ABV4N7U4_9VIBR</name>
<dbReference type="PANTHER" id="PTHR33254">
    <property type="entry name" value="4-HYDROXY-4-METHYL-2-OXOGLUTARATE ALDOLASE 3-RELATED"/>
    <property type="match status" value="1"/>
</dbReference>
<comment type="function">
    <text evidence="2">Globally modulates RNA abundance by binding to RNase E (Rne) and regulating its endonucleolytic activity. Can modulate Rne action in a substrate-dependent manner by altering the composition of the degradosome. Modulates RNA-binding and helicase activities of the degradosome.</text>
</comment>
<gene>
    <name evidence="2 4" type="primary">rraA</name>
    <name evidence="4" type="ORF">AB4566_02480</name>
</gene>
<evidence type="ECO:0000256" key="2">
    <source>
        <dbReference type="HAMAP-Rule" id="MF_00471"/>
    </source>
</evidence>
<dbReference type="RefSeq" id="WP_137375066.1">
    <property type="nucleotide sequence ID" value="NZ_AP025490.1"/>
</dbReference>
<organism evidence="4 5">
    <name type="scientific">Vibrio gallaecicus</name>
    <dbReference type="NCBI Taxonomy" id="552386"/>
    <lineage>
        <taxon>Bacteria</taxon>
        <taxon>Pseudomonadati</taxon>
        <taxon>Pseudomonadota</taxon>
        <taxon>Gammaproteobacteria</taxon>
        <taxon>Vibrionales</taxon>
        <taxon>Vibrionaceae</taxon>
        <taxon>Vibrio</taxon>
    </lineage>
</organism>
<dbReference type="CDD" id="cd16841">
    <property type="entry name" value="RraA_family"/>
    <property type="match status" value="1"/>
</dbReference>
<comment type="similarity">
    <text evidence="2">Belongs to the RraA family.</text>
</comment>
<dbReference type="InterPro" id="IPR014339">
    <property type="entry name" value="RraA_gpbac"/>
</dbReference>